<accession>A0ACC3SLG1</accession>
<evidence type="ECO:0000313" key="2">
    <source>
        <dbReference type="Proteomes" id="UP001320706"/>
    </source>
</evidence>
<reference evidence="1" key="1">
    <citation type="submission" date="2024-02" db="EMBL/GenBank/DDBJ databases">
        <title>Metagenome Assembled Genome of Zalaria obscura JY119.</title>
        <authorList>
            <person name="Vighnesh L."/>
            <person name="Jagadeeshwari U."/>
            <person name="Venkata Ramana C."/>
            <person name="Sasikala C."/>
        </authorList>
    </citation>
    <scope>NUCLEOTIDE SEQUENCE</scope>
    <source>
        <strain evidence="1">JY119</strain>
    </source>
</reference>
<gene>
    <name evidence="1" type="ORF">M8818_001358</name>
</gene>
<sequence length="528" mass="53872">MFQSSILLTLGLSLGALAQSTSYSLADEFSGSTFFDQFDFFTQGDPTDGWVQYVDYDTAVSKGLIDPNSSKPSWGVDNTTVLDPSSATGRASVRISSKQSWTHGLFIADIAHMPGSICGTWPAFWTLGSGTWPANGEIDIIEGTNSVDTNLISLHTAADCTVAGSGQTGTLETDDCAVVDSTTGCSVSDNSTSSYGDGFNKIGGGVYAMEWTSAAIKVWFFPRDSIPSSITSGSPDVSDFGSPVANMAGGCDIDTHFSQHSIIFDNTFCGSWGGNVFESQGCPMTSGQESWPSCVTYVAENPDAFTDAYWTVNSIKVYQAGNEAAAASSASSYLSSVTPAASTASNSLTSESVGLGSSTRSNTAVTSDSVAIIPTVSASLSASVTAATAVATSATSTPSSCAALAAAGSTFTSGSRSYTIDCNTDYPGDDMGNAPAASFEACLSACNDADGCVAVAYRAGVCYLKNGVPAAVATGVVDSGVLVTGASSAVEQIVAATGSASSVSGTRRPRRTHTWSVGSKASAGAWRA</sequence>
<dbReference type="Proteomes" id="UP001320706">
    <property type="component" value="Unassembled WGS sequence"/>
</dbReference>
<proteinExistence type="predicted"/>
<protein>
    <submittedName>
        <fullName evidence="1">Uncharacterized protein</fullName>
    </submittedName>
</protein>
<name>A0ACC3SLG1_9PEZI</name>
<keyword evidence="2" id="KW-1185">Reference proteome</keyword>
<dbReference type="EMBL" id="JAMKPW020000005">
    <property type="protein sequence ID" value="KAK8217599.1"/>
    <property type="molecule type" value="Genomic_DNA"/>
</dbReference>
<comment type="caution">
    <text evidence="1">The sequence shown here is derived from an EMBL/GenBank/DDBJ whole genome shotgun (WGS) entry which is preliminary data.</text>
</comment>
<organism evidence="1 2">
    <name type="scientific">Zalaria obscura</name>
    <dbReference type="NCBI Taxonomy" id="2024903"/>
    <lineage>
        <taxon>Eukaryota</taxon>
        <taxon>Fungi</taxon>
        <taxon>Dikarya</taxon>
        <taxon>Ascomycota</taxon>
        <taxon>Pezizomycotina</taxon>
        <taxon>Dothideomycetes</taxon>
        <taxon>Dothideomycetidae</taxon>
        <taxon>Dothideales</taxon>
        <taxon>Zalariaceae</taxon>
        <taxon>Zalaria</taxon>
    </lineage>
</organism>
<evidence type="ECO:0000313" key="1">
    <source>
        <dbReference type="EMBL" id="KAK8217599.1"/>
    </source>
</evidence>